<dbReference type="Proteomes" id="UP000782519">
    <property type="component" value="Unassembled WGS sequence"/>
</dbReference>
<dbReference type="AlphaFoldDB" id="A0A933S3F3"/>
<dbReference type="InterPro" id="IPR000073">
    <property type="entry name" value="AB_hydrolase_1"/>
</dbReference>
<feature type="domain" description="AB hydrolase-1" evidence="1">
    <location>
        <begin position="34"/>
        <end position="143"/>
    </location>
</feature>
<dbReference type="InterPro" id="IPR029058">
    <property type="entry name" value="AB_hydrolase_fold"/>
</dbReference>
<dbReference type="Pfam" id="PF00561">
    <property type="entry name" value="Abhydrolase_1"/>
    <property type="match status" value="1"/>
</dbReference>
<dbReference type="SUPFAM" id="SSF53474">
    <property type="entry name" value="alpha/beta-Hydrolases"/>
    <property type="match status" value="1"/>
</dbReference>
<dbReference type="Gene3D" id="3.40.50.1820">
    <property type="entry name" value="alpha/beta hydrolase"/>
    <property type="match status" value="1"/>
</dbReference>
<dbReference type="PANTHER" id="PTHR43194:SF2">
    <property type="entry name" value="PEROXISOMAL MEMBRANE PROTEIN LPX1"/>
    <property type="match status" value="1"/>
</dbReference>
<dbReference type="PRINTS" id="PR00111">
    <property type="entry name" value="ABHYDROLASE"/>
</dbReference>
<proteinExistence type="predicted"/>
<reference evidence="2" key="1">
    <citation type="submission" date="2020-07" db="EMBL/GenBank/DDBJ databases">
        <title>Huge and variable diversity of episymbiotic CPR bacteria and DPANN archaea in groundwater ecosystems.</title>
        <authorList>
            <person name="He C.Y."/>
            <person name="Keren R."/>
            <person name="Whittaker M."/>
            <person name="Farag I.F."/>
            <person name="Doudna J."/>
            <person name="Cate J.H.D."/>
            <person name="Banfield J.F."/>
        </authorList>
    </citation>
    <scope>NUCLEOTIDE SEQUENCE</scope>
    <source>
        <strain evidence="2">NC_groundwater_1818_Pr3_B-0.1um_66_35</strain>
    </source>
</reference>
<name>A0A933S3F3_RHOPL</name>
<organism evidence="2 3">
    <name type="scientific">Rhodopseudomonas palustris</name>
    <dbReference type="NCBI Taxonomy" id="1076"/>
    <lineage>
        <taxon>Bacteria</taxon>
        <taxon>Pseudomonadati</taxon>
        <taxon>Pseudomonadota</taxon>
        <taxon>Alphaproteobacteria</taxon>
        <taxon>Hyphomicrobiales</taxon>
        <taxon>Nitrobacteraceae</taxon>
        <taxon>Rhodopseudomonas</taxon>
    </lineage>
</organism>
<evidence type="ECO:0000259" key="1">
    <source>
        <dbReference type="Pfam" id="PF00561"/>
    </source>
</evidence>
<dbReference type="GO" id="GO:0016787">
    <property type="term" value="F:hydrolase activity"/>
    <property type="evidence" value="ECO:0007669"/>
    <property type="project" value="UniProtKB-KW"/>
</dbReference>
<keyword evidence="2" id="KW-0378">Hydrolase</keyword>
<comment type="caution">
    <text evidence="2">The sequence shown here is derived from an EMBL/GenBank/DDBJ whole genome shotgun (WGS) entry which is preliminary data.</text>
</comment>
<dbReference type="PANTHER" id="PTHR43194">
    <property type="entry name" value="HYDROLASE ALPHA/BETA FOLD FAMILY"/>
    <property type="match status" value="1"/>
</dbReference>
<dbReference type="InterPro" id="IPR050228">
    <property type="entry name" value="Carboxylesterase_BioH"/>
</dbReference>
<evidence type="ECO:0000313" key="3">
    <source>
        <dbReference type="Proteomes" id="UP000782519"/>
    </source>
</evidence>
<sequence length="284" mass="31505">MSARFEPITGRYMHLELFGRPHRIYVEEAGQGVPLLCLHTAGSDGRQYRALMNDATITAQHRVIAFDMPWHGKSSPPEGWHDEEYQLTSQQYTTMILAVMKALQLDKPIVMGCSIGGRIVLHLALEHPEEFRAIIGLQAGAHVDPYYDLNFLHRPDVHGGEVCAAIVSGLVGPNAPTKERWETLWHYMQGGPGVFKGDLYFYKLDGDIRDRVAQIDTGRCPLFLLSGEYDYSCTPEETMAVAASVKGSEATIMKGLGHFPMSEDPEAFIGHLRPVLAKIAAANK</sequence>
<gene>
    <name evidence="2" type="ORF">HZA66_26695</name>
</gene>
<dbReference type="EMBL" id="JACRJB010000078">
    <property type="protein sequence ID" value="MBI5133044.1"/>
    <property type="molecule type" value="Genomic_DNA"/>
</dbReference>
<accession>A0A933S3F3</accession>
<protein>
    <submittedName>
        <fullName evidence="2">Alpha/beta hydrolase</fullName>
    </submittedName>
</protein>
<evidence type="ECO:0000313" key="2">
    <source>
        <dbReference type="EMBL" id="MBI5133044.1"/>
    </source>
</evidence>